<dbReference type="EMBL" id="JAOPGA020001861">
    <property type="protein sequence ID" value="KAL0491770.1"/>
    <property type="molecule type" value="Genomic_DNA"/>
</dbReference>
<sequence length="84" mass="9312">MSSHLPTQPTLAENTIKENKELLVPRNVYMVGIAAAVAVVGFFVFKNFVGTRRDPVSKGLIEVEKEQKTKDDLKPVVDGDDKKL</sequence>
<evidence type="ECO:0000256" key="1">
    <source>
        <dbReference type="SAM" id="Phobius"/>
    </source>
</evidence>
<evidence type="ECO:0000313" key="2">
    <source>
        <dbReference type="EMBL" id="KAL0491770.1"/>
    </source>
</evidence>
<comment type="caution">
    <text evidence="2">The sequence shown here is derived from an EMBL/GenBank/DDBJ whole genome shotgun (WGS) entry which is preliminary data.</text>
</comment>
<gene>
    <name evidence="2" type="ORF">AKO1_000524</name>
</gene>
<evidence type="ECO:0000313" key="3">
    <source>
        <dbReference type="Proteomes" id="UP001431209"/>
    </source>
</evidence>
<feature type="transmembrane region" description="Helical" evidence="1">
    <location>
        <begin position="28"/>
        <end position="49"/>
    </location>
</feature>
<keyword evidence="1" id="KW-1133">Transmembrane helix</keyword>
<organism evidence="2 3">
    <name type="scientific">Acrasis kona</name>
    <dbReference type="NCBI Taxonomy" id="1008807"/>
    <lineage>
        <taxon>Eukaryota</taxon>
        <taxon>Discoba</taxon>
        <taxon>Heterolobosea</taxon>
        <taxon>Tetramitia</taxon>
        <taxon>Eutetramitia</taxon>
        <taxon>Acrasidae</taxon>
        <taxon>Acrasis</taxon>
    </lineage>
</organism>
<proteinExistence type="predicted"/>
<accession>A0AAW2ZQN3</accession>
<keyword evidence="1 2" id="KW-0812">Transmembrane</keyword>
<keyword evidence="1" id="KW-0472">Membrane</keyword>
<keyword evidence="3" id="KW-1185">Reference proteome</keyword>
<protein>
    <submittedName>
        <fullName evidence="2">1 TM domain-containing transmembrane protein</fullName>
    </submittedName>
</protein>
<name>A0AAW2ZQN3_9EUKA</name>
<dbReference type="Proteomes" id="UP001431209">
    <property type="component" value="Unassembled WGS sequence"/>
</dbReference>
<reference evidence="2 3" key="1">
    <citation type="submission" date="2024-03" db="EMBL/GenBank/DDBJ databases">
        <title>The Acrasis kona genome and developmental transcriptomes reveal deep origins of eukaryotic multicellular pathways.</title>
        <authorList>
            <person name="Sheikh S."/>
            <person name="Fu C.-J."/>
            <person name="Brown M.W."/>
            <person name="Baldauf S.L."/>
        </authorList>
    </citation>
    <scope>NUCLEOTIDE SEQUENCE [LARGE SCALE GENOMIC DNA]</scope>
    <source>
        <strain evidence="2 3">ATCC MYA-3509</strain>
    </source>
</reference>
<dbReference type="AlphaFoldDB" id="A0AAW2ZQN3"/>